<name>A0ABC9WJK7_GRUJA</name>
<organism evidence="2 3">
    <name type="scientific">Grus japonensis</name>
    <name type="common">Japanese crane</name>
    <name type="synonym">Red-crowned crane</name>
    <dbReference type="NCBI Taxonomy" id="30415"/>
    <lineage>
        <taxon>Eukaryota</taxon>
        <taxon>Metazoa</taxon>
        <taxon>Chordata</taxon>
        <taxon>Craniata</taxon>
        <taxon>Vertebrata</taxon>
        <taxon>Euteleostomi</taxon>
        <taxon>Archelosauria</taxon>
        <taxon>Archosauria</taxon>
        <taxon>Dinosauria</taxon>
        <taxon>Saurischia</taxon>
        <taxon>Theropoda</taxon>
        <taxon>Coelurosauria</taxon>
        <taxon>Aves</taxon>
        <taxon>Neognathae</taxon>
        <taxon>Neoaves</taxon>
        <taxon>Gruiformes</taxon>
        <taxon>Gruidae</taxon>
        <taxon>Grus</taxon>
    </lineage>
</organism>
<evidence type="ECO:0000313" key="2">
    <source>
        <dbReference type="EMBL" id="GAB0184827.1"/>
    </source>
</evidence>
<feature type="domain" description="Reverse transcriptase" evidence="1">
    <location>
        <begin position="4"/>
        <end position="92"/>
    </location>
</feature>
<dbReference type="Pfam" id="PF00078">
    <property type="entry name" value="RVT_1"/>
    <property type="match status" value="1"/>
</dbReference>
<reference evidence="2 3" key="1">
    <citation type="submission" date="2024-06" db="EMBL/GenBank/DDBJ databases">
        <title>The draft genome of Grus japonensis, version 3.</title>
        <authorList>
            <person name="Nabeshima K."/>
            <person name="Suzuki S."/>
            <person name="Onuma M."/>
        </authorList>
    </citation>
    <scope>NUCLEOTIDE SEQUENCE [LARGE SCALE GENOMIC DNA]</scope>
    <source>
        <strain evidence="2 3">451A</strain>
    </source>
</reference>
<gene>
    <name evidence="2" type="ORF">GRJ2_000948000</name>
</gene>
<dbReference type="PANTHER" id="PTHR33332">
    <property type="entry name" value="REVERSE TRANSCRIPTASE DOMAIN-CONTAINING PROTEIN"/>
    <property type="match status" value="1"/>
</dbReference>
<accession>A0ABC9WJK7</accession>
<sequence>MSKWRTVTSGVPQGLVLGPALFNIFVGDTDSGIECTLSKFADNTKLCGGVNTLEGRDAIHRDLDRLERWARANRMKFNKAKCKILHVDQRNPKHDYRLGKEWIESSPEEKDLGVLIDDKLNMSQQCALAAQKANRVLGCIKRGVTSRSREVILPLYSALVRPHLEYCVQVWGPQYRRDVELLERVQKRATKFIRGLEHLSYEDRLRELGLRGDLIAAYQYLKGAYNKAGEGLFIRECSDRTRGNGFKLKEGRFRLGVRKTFCTVRVVRHWNRLPREVVDAPSLEVFKARLDEALGNMV</sequence>
<comment type="caution">
    <text evidence="2">The sequence shown here is derived from an EMBL/GenBank/DDBJ whole genome shotgun (WGS) entry which is preliminary data.</text>
</comment>
<dbReference type="EMBL" id="BAAFJT010000002">
    <property type="protein sequence ID" value="GAB0184827.1"/>
    <property type="molecule type" value="Genomic_DNA"/>
</dbReference>
<dbReference type="Proteomes" id="UP001623348">
    <property type="component" value="Unassembled WGS sequence"/>
</dbReference>
<dbReference type="AlphaFoldDB" id="A0ABC9WJK7"/>
<protein>
    <submittedName>
        <fullName evidence="2">Triadin</fullName>
    </submittedName>
</protein>
<proteinExistence type="predicted"/>
<evidence type="ECO:0000259" key="1">
    <source>
        <dbReference type="Pfam" id="PF00078"/>
    </source>
</evidence>
<dbReference type="InterPro" id="IPR000477">
    <property type="entry name" value="RT_dom"/>
</dbReference>
<keyword evidence="3" id="KW-1185">Reference proteome</keyword>
<evidence type="ECO:0000313" key="3">
    <source>
        <dbReference type="Proteomes" id="UP001623348"/>
    </source>
</evidence>